<dbReference type="Pfam" id="PF00931">
    <property type="entry name" value="NB-ARC"/>
    <property type="match status" value="1"/>
</dbReference>
<comment type="caution">
    <text evidence="2">The sequence shown here is derived from an EMBL/GenBank/DDBJ whole genome shotgun (WGS) entry which is preliminary data.</text>
</comment>
<protein>
    <submittedName>
        <fullName evidence="2">NB-ARC-like protein</fullName>
    </submittedName>
</protein>
<dbReference type="InterPro" id="IPR002182">
    <property type="entry name" value="NB-ARC"/>
</dbReference>
<reference evidence="2 3" key="1">
    <citation type="journal article" date="2016" name="Sci. Rep.">
        <title>The genome sequence of the outbreeding globe artichoke constructed de novo incorporating a phase-aware low-pass sequencing strategy of F1 progeny.</title>
        <authorList>
            <person name="Scaglione D."/>
            <person name="Reyes-Chin-Wo S."/>
            <person name="Acquadro A."/>
            <person name="Froenicke L."/>
            <person name="Portis E."/>
            <person name="Beitel C."/>
            <person name="Tirone M."/>
            <person name="Mauro R."/>
            <person name="Lo Monaco A."/>
            <person name="Mauromicale G."/>
            <person name="Faccioli P."/>
            <person name="Cattivelli L."/>
            <person name="Rieseberg L."/>
            <person name="Michelmore R."/>
            <person name="Lanteri S."/>
        </authorList>
    </citation>
    <scope>NUCLEOTIDE SEQUENCE [LARGE SCALE GENOMIC DNA]</scope>
    <source>
        <strain evidence="2">2C</strain>
    </source>
</reference>
<dbReference type="AlphaFoldDB" id="A0A103Y3W7"/>
<feature type="domain" description="NB-ARC" evidence="1">
    <location>
        <begin position="9"/>
        <end position="75"/>
    </location>
</feature>
<proteinExistence type="predicted"/>
<sequence length="116" mass="13772">MVHRYLEIIVTKIYNYQAIQRYFDCRTWVSVSQANGVDELLRSLIKKLFWAKRETVPGDLGTMKFSELGEMLIDKKRSGDHDEMCMIAACHSGNRRPCVLEKQDRWEWKKVNTRYP</sequence>
<dbReference type="Proteomes" id="UP000243975">
    <property type="component" value="Unassembled WGS sequence"/>
</dbReference>
<evidence type="ECO:0000259" key="1">
    <source>
        <dbReference type="Pfam" id="PF00931"/>
    </source>
</evidence>
<dbReference type="Gramene" id="KVI02065">
    <property type="protein sequence ID" value="KVI02065"/>
    <property type="gene ID" value="Ccrd_019630"/>
</dbReference>
<keyword evidence="3" id="KW-1185">Reference proteome</keyword>
<dbReference type="EMBL" id="LEKV01002664">
    <property type="protein sequence ID" value="KVI02065.1"/>
    <property type="molecule type" value="Genomic_DNA"/>
</dbReference>
<accession>A0A103Y3W7</accession>
<organism evidence="2 3">
    <name type="scientific">Cynara cardunculus var. scolymus</name>
    <name type="common">Globe artichoke</name>
    <name type="synonym">Cynara scolymus</name>
    <dbReference type="NCBI Taxonomy" id="59895"/>
    <lineage>
        <taxon>Eukaryota</taxon>
        <taxon>Viridiplantae</taxon>
        <taxon>Streptophyta</taxon>
        <taxon>Embryophyta</taxon>
        <taxon>Tracheophyta</taxon>
        <taxon>Spermatophyta</taxon>
        <taxon>Magnoliopsida</taxon>
        <taxon>eudicotyledons</taxon>
        <taxon>Gunneridae</taxon>
        <taxon>Pentapetalae</taxon>
        <taxon>asterids</taxon>
        <taxon>campanulids</taxon>
        <taxon>Asterales</taxon>
        <taxon>Asteraceae</taxon>
        <taxon>Carduoideae</taxon>
        <taxon>Cardueae</taxon>
        <taxon>Carduinae</taxon>
        <taxon>Cynara</taxon>
    </lineage>
</organism>
<evidence type="ECO:0000313" key="3">
    <source>
        <dbReference type="Proteomes" id="UP000243975"/>
    </source>
</evidence>
<evidence type="ECO:0000313" key="2">
    <source>
        <dbReference type="EMBL" id="KVI02065.1"/>
    </source>
</evidence>
<gene>
    <name evidence="2" type="ORF">Ccrd_019630</name>
</gene>
<name>A0A103Y3W7_CYNCS</name>
<dbReference type="STRING" id="59895.A0A103Y3W7"/>